<feature type="transmembrane region" description="Helical" evidence="1">
    <location>
        <begin position="26"/>
        <end position="43"/>
    </location>
</feature>
<protein>
    <submittedName>
        <fullName evidence="2">Uncharacterized protein</fullName>
    </submittedName>
</protein>
<evidence type="ECO:0000313" key="2">
    <source>
        <dbReference type="EMBL" id="KPV44727.1"/>
    </source>
</evidence>
<sequence>MRRTRPKQRSTSQAKVAPSARVDEQLVAVNVVAFLAIYAMVHWITDDDFNKRYEILVVVFAILRILVGFEIIIPDKEQTLRSRMRSR</sequence>
<reference evidence="2 3" key="1">
    <citation type="submission" date="2015-09" db="EMBL/GenBank/DDBJ databases">
        <title>Draft genome sequence of Alicyclobacillus ferrooxydans DSM 22381.</title>
        <authorList>
            <person name="Hemp J."/>
        </authorList>
    </citation>
    <scope>NUCLEOTIDE SEQUENCE [LARGE SCALE GENOMIC DNA]</scope>
    <source>
        <strain evidence="2 3">TC-34</strain>
    </source>
</reference>
<dbReference type="AlphaFoldDB" id="A0A0P9CPF7"/>
<name>A0A0P9CPF7_9BACL</name>
<keyword evidence="3" id="KW-1185">Reference proteome</keyword>
<dbReference type="RefSeq" id="WP_054968154.1">
    <property type="nucleotide sequence ID" value="NZ_LJCO01000026.1"/>
</dbReference>
<keyword evidence="1" id="KW-1133">Transmembrane helix</keyword>
<feature type="transmembrane region" description="Helical" evidence="1">
    <location>
        <begin position="55"/>
        <end position="73"/>
    </location>
</feature>
<dbReference type="PATRIC" id="fig|471514.4.peg.2447"/>
<dbReference type="Proteomes" id="UP000050482">
    <property type="component" value="Unassembled WGS sequence"/>
</dbReference>
<organism evidence="2 3">
    <name type="scientific">Alicyclobacillus ferrooxydans</name>
    <dbReference type="NCBI Taxonomy" id="471514"/>
    <lineage>
        <taxon>Bacteria</taxon>
        <taxon>Bacillati</taxon>
        <taxon>Bacillota</taxon>
        <taxon>Bacilli</taxon>
        <taxon>Bacillales</taxon>
        <taxon>Alicyclobacillaceae</taxon>
        <taxon>Alicyclobacillus</taxon>
    </lineage>
</organism>
<dbReference type="EMBL" id="LJCO01000026">
    <property type="protein sequence ID" value="KPV44727.1"/>
    <property type="molecule type" value="Genomic_DNA"/>
</dbReference>
<accession>A0A0P9CPF7</accession>
<evidence type="ECO:0000256" key="1">
    <source>
        <dbReference type="SAM" id="Phobius"/>
    </source>
</evidence>
<comment type="caution">
    <text evidence="2">The sequence shown here is derived from an EMBL/GenBank/DDBJ whole genome shotgun (WGS) entry which is preliminary data.</text>
</comment>
<proteinExistence type="predicted"/>
<gene>
    <name evidence="2" type="ORF">AN477_05380</name>
</gene>
<evidence type="ECO:0000313" key="3">
    <source>
        <dbReference type="Proteomes" id="UP000050482"/>
    </source>
</evidence>
<keyword evidence="1" id="KW-0472">Membrane</keyword>
<keyword evidence="1" id="KW-0812">Transmembrane</keyword>